<dbReference type="eggNOG" id="ENOG5032YBX">
    <property type="taxonomic scope" value="Bacteria"/>
</dbReference>
<dbReference type="InParanoid" id="Q7NP73"/>
<evidence type="ECO:0000313" key="2">
    <source>
        <dbReference type="Proteomes" id="UP000000557"/>
    </source>
</evidence>
<organism evidence="1 2">
    <name type="scientific">Gloeobacter violaceus (strain ATCC 29082 / PCC 7421)</name>
    <dbReference type="NCBI Taxonomy" id="251221"/>
    <lineage>
        <taxon>Bacteria</taxon>
        <taxon>Bacillati</taxon>
        <taxon>Cyanobacteriota</taxon>
        <taxon>Cyanophyceae</taxon>
        <taxon>Gloeobacterales</taxon>
        <taxon>Gloeobacteraceae</taxon>
        <taxon>Gloeobacter</taxon>
    </lineage>
</organism>
<dbReference type="EnsemblBacteria" id="BAC88125">
    <property type="protein sequence ID" value="BAC88125"/>
    <property type="gene ID" value="BAC88125"/>
</dbReference>
<dbReference type="Proteomes" id="UP000000557">
    <property type="component" value="Chromosome"/>
</dbReference>
<sequence length="79" mass="8930">MFLKTQMDGDLVEVLSIDDLFNPLKTVVTGRLQAGEEVQEIEVFSKAELVFPSGELLPRCWSDKDYRQTTGRSTHLQTA</sequence>
<dbReference type="RefSeq" id="WP_011140188.1">
    <property type="nucleotide sequence ID" value="NC_005125.1"/>
</dbReference>
<reference evidence="1 2" key="2">
    <citation type="journal article" date="2003" name="DNA Res.">
        <title>Complete genome structure of Gloeobacter violaceus PCC 7421, a cyanobacterium that lacks thylakoids (supplement).</title>
        <authorList>
            <person name="Nakamura Y."/>
            <person name="Kaneko T."/>
            <person name="Sato S."/>
            <person name="Mimuro M."/>
            <person name="Miyashita H."/>
            <person name="Tsuchiya T."/>
            <person name="Sasamoto S."/>
            <person name="Watanabe A."/>
            <person name="Kawashima K."/>
            <person name="Kishida Y."/>
            <person name="Kiyokawa C."/>
            <person name="Kohara M."/>
            <person name="Matsumoto M."/>
            <person name="Matsuno A."/>
            <person name="Nakazaki N."/>
            <person name="Shimpo S."/>
            <person name="Takeuchi C."/>
            <person name="Yamada M."/>
            <person name="Tabata S."/>
        </authorList>
    </citation>
    <scope>NUCLEOTIDE SEQUENCE [LARGE SCALE GENOMIC DNA]</scope>
    <source>
        <strain evidence="2">ATCC 29082 / PCC 7421</strain>
    </source>
</reference>
<dbReference type="HOGENOM" id="CLU_186763_0_0_3"/>
<dbReference type="PhylomeDB" id="Q7NP73"/>
<gene>
    <name evidence="1" type="ordered locus">gsr0184</name>
</gene>
<dbReference type="EMBL" id="BA000045">
    <property type="protein sequence ID" value="BAC88125.1"/>
    <property type="molecule type" value="Genomic_DNA"/>
</dbReference>
<accession>Q7NP73</accession>
<dbReference type="KEGG" id="gvi:gsr0184"/>
<evidence type="ECO:0000313" key="1">
    <source>
        <dbReference type="EMBL" id="BAC88125.1"/>
    </source>
</evidence>
<dbReference type="OrthoDB" id="9810649at2"/>
<protein>
    <submittedName>
        <fullName evidence="1">Gsr0184 protein</fullName>
    </submittedName>
</protein>
<reference evidence="1 2" key="1">
    <citation type="journal article" date="2003" name="DNA Res.">
        <title>Complete genome structure of Gloeobacter violaceus PCC 7421, a cyanobacterium that lacks thylakoids.</title>
        <authorList>
            <person name="Nakamura Y."/>
            <person name="Kaneko T."/>
            <person name="Sato S."/>
            <person name="Mimuro M."/>
            <person name="Miyashita H."/>
            <person name="Tsuchiya T."/>
            <person name="Sasamoto S."/>
            <person name="Watanabe A."/>
            <person name="Kawashima K."/>
            <person name="Kishida Y."/>
            <person name="Kiyokawa C."/>
            <person name="Kohara M."/>
            <person name="Matsumoto M."/>
            <person name="Matsuno A."/>
            <person name="Nakazaki N."/>
            <person name="Shimpo S."/>
            <person name="Takeuchi C."/>
            <person name="Yamada M."/>
            <person name="Tabata S."/>
        </authorList>
    </citation>
    <scope>NUCLEOTIDE SEQUENCE [LARGE SCALE GENOMIC DNA]</scope>
    <source>
        <strain evidence="2">ATCC 29082 / PCC 7421</strain>
    </source>
</reference>
<name>Q7NP73_GLOVI</name>
<dbReference type="AlphaFoldDB" id="Q7NP73"/>
<dbReference type="STRING" id="251221.gene:10757655"/>
<keyword evidence="2" id="KW-1185">Reference proteome</keyword>
<proteinExistence type="predicted"/>